<comment type="caution">
    <text evidence="2">The sequence shown here is derived from an EMBL/GenBank/DDBJ whole genome shotgun (WGS) entry which is preliminary data.</text>
</comment>
<keyword evidence="3" id="KW-1185">Reference proteome</keyword>
<dbReference type="Proteomes" id="UP000813385">
    <property type="component" value="Unassembled WGS sequence"/>
</dbReference>
<name>A0A8K0TLN9_9PEZI</name>
<organism evidence="2 3">
    <name type="scientific">Plectosphaerella cucumerina</name>
    <dbReference type="NCBI Taxonomy" id="40658"/>
    <lineage>
        <taxon>Eukaryota</taxon>
        <taxon>Fungi</taxon>
        <taxon>Dikarya</taxon>
        <taxon>Ascomycota</taxon>
        <taxon>Pezizomycotina</taxon>
        <taxon>Sordariomycetes</taxon>
        <taxon>Hypocreomycetidae</taxon>
        <taxon>Glomerellales</taxon>
        <taxon>Plectosphaerellaceae</taxon>
        <taxon>Plectosphaerella</taxon>
    </lineage>
</organism>
<reference evidence="2" key="1">
    <citation type="journal article" date="2021" name="Nat. Commun.">
        <title>Genetic determinants of endophytism in the Arabidopsis root mycobiome.</title>
        <authorList>
            <person name="Mesny F."/>
            <person name="Miyauchi S."/>
            <person name="Thiergart T."/>
            <person name="Pickel B."/>
            <person name="Atanasova L."/>
            <person name="Karlsson M."/>
            <person name="Huettel B."/>
            <person name="Barry K.W."/>
            <person name="Haridas S."/>
            <person name="Chen C."/>
            <person name="Bauer D."/>
            <person name="Andreopoulos W."/>
            <person name="Pangilinan J."/>
            <person name="LaButti K."/>
            <person name="Riley R."/>
            <person name="Lipzen A."/>
            <person name="Clum A."/>
            <person name="Drula E."/>
            <person name="Henrissat B."/>
            <person name="Kohler A."/>
            <person name="Grigoriev I.V."/>
            <person name="Martin F.M."/>
            <person name="Hacquard S."/>
        </authorList>
    </citation>
    <scope>NUCLEOTIDE SEQUENCE</scope>
    <source>
        <strain evidence="2">MPI-CAGE-AT-0016</strain>
    </source>
</reference>
<sequence length="233" mass="25596">MLPWDFSFVPSPPVRCPQSLAGFINSDVMAKTLAKPNPLRNYEYRHWEKKEENQAKKSRVALPDRPNDRPSISVLATCVVSTCRCLGPREPIAISVIRTLSLVIVGSSIVIFGDSPAPTGEAKLRDRNTVTQRKKIIAAIDTPGGRPAITAAVDGAPTRPSSHKHGIPSAAPRARRETRAQSGRCLRADLRTRALFPGPSMFARRCTDHGRRRALDPANSMLAEVQKYPEPQC</sequence>
<accession>A0A8K0TLN9</accession>
<evidence type="ECO:0000313" key="3">
    <source>
        <dbReference type="Proteomes" id="UP000813385"/>
    </source>
</evidence>
<dbReference type="AlphaFoldDB" id="A0A8K0TLN9"/>
<evidence type="ECO:0000313" key="2">
    <source>
        <dbReference type="EMBL" id="KAH7374634.1"/>
    </source>
</evidence>
<protein>
    <submittedName>
        <fullName evidence="2">Uncharacterized protein</fullName>
    </submittedName>
</protein>
<dbReference type="EMBL" id="JAGPXD010000001">
    <property type="protein sequence ID" value="KAH7374634.1"/>
    <property type="molecule type" value="Genomic_DNA"/>
</dbReference>
<gene>
    <name evidence="2" type="ORF">B0T11DRAFT_344327</name>
</gene>
<proteinExistence type="predicted"/>
<feature type="region of interest" description="Disordered" evidence="1">
    <location>
        <begin position="156"/>
        <end position="182"/>
    </location>
</feature>
<evidence type="ECO:0000256" key="1">
    <source>
        <dbReference type="SAM" id="MobiDB-lite"/>
    </source>
</evidence>